<keyword evidence="3" id="KW-1185">Reference proteome</keyword>
<feature type="compositionally biased region" description="Low complexity" evidence="1">
    <location>
        <begin position="185"/>
        <end position="210"/>
    </location>
</feature>
<evidence type="ECO:0000256" key="1">
    <source>
        <dbReference type="SAM" id="MobiDB-lite"/>
    </source>
</evidence>
<feature type="compositionally biased region" description="Low complexity" evidence="1">
    <location>
        <begin position="475"/>
        <end position="488"/>
    </location>
</feature>
<proteinExistence type="predicted"/>
<organism evidence="2 3">
    <name type="scientific">Actinacidiphila bryophytorum</name>
    <dbReference type="NCBI Taxonomy" id="1436133"/>
    <lineage>
        <taxon>Bacteria</taxon>
        <taxon>Bacillati</taxon>
        <taxon>Actinomycetota</taxon>
        <taxon>Actinomycetes</taxon>
        <taxon>Kitasatosporales</taxon>
        <taxon>Streptomycetaceae</taxon>
        <taxon>Actinacidiphila</taxon>
    </lineage>
</organism>
<feature type="compositionally biased region" description="Basic residues" evidence="1">
    <location>
        <begin position="422"/>
        <end position="436"/>
    </location>
</feature>
<feature type="region of interest" description="Disordered" evidence="1">
    <location>
        <begin position="1"/>
        <end position="53"/>
    </location>
</feature>
<feature type="compositionally biased region" description="Low complexity" evidence="1">
    <location>
        <begin position="347"/>
        <end position="360"/>
    </location>
</feature>
<feature type="compositionally biased region" description="Basic and acidic residues" evidence="1">
    <location>
        <begin position="101"/>
        <end position="123"/>
    </location>
</feature>
<feature type="compositionally biased region" description="Gly residues" evidence="1">
    <location>
        <begin position="361"/>
        <end position="370"/>
    </location>
</feature>
<feature type="region of interest" description="Disordered" evidence="1">
    <location>
        <begin position="346"/>
        <end position="497"/>
    </location>
</feature>
<feature type="compositionally biased region" description="Basic residues" evidence="1">
    <location>
        <begin position="300"/>
        <end position="314"/>
    </location>
</feature>
<evidence type="ECO:0000313" key="3">
    <source>
        <dbReference type="Proteomes" id="UP001153328"/>
    </source>
</evidence>
<reference evidence="2" key="1">
    <citation type="submission" date="2021-06" db="EMBL/GenBank/DDBJ databases">
        <authorList>
            <person name="Arsene-Ploetze F."/>
        </authorList>
    </citation>
    <scope>NUCLEOTIDE SEQUENCE</scope>
    <source>
        <strain evidence="2">SBRY1</strain>
    </source>
</reference>
<dbReference type="AlphaFoldDB" id="A0A9W4E5G9"/>
<sequence>MSGGVGKSTTRVRQRGCQPGGRQPSAGPCRPPCRGRHHGGRQPARGAHPLRLRQRLRRAAGRRPGSVPGEVPQDGRVGLRLLPGHRVPVLRRPGRRAARRRLCDPPHRPGVDPRRPARRELRHLPGVQRPAGLQRQRLRRGLRRPLHLGPQALRRLRGPAGLCQGARRRHDQPPGDGLRGRLPRAHPAAGQGRGGAAADPGHRPGAAARRPAQRPHPHPGGAARLDDGRARPRPALHRGRRRDTAGRGHPRGGAHGLRGVPGDAARGQPGPARQPAGQGRGGAPRDRHRQRGPALVQPAARRHDRRAGERRRHLHEAGADPGGLPAHHRPRGARLLPARGAAHRRLPAGAAGARRPVAGLDGTGGSGAAGRRGVALRGRPGLVGPGRPRADRGGRRGPGPGHRDDACRGRRRERALAGALLHRGRHRRGDRRRRGRLRTDAGGLRPLLRRPGPRRPPDLRGPLPQRAHTGAVTCPSGAPPGAAGEPAAPRTPSVIRS</sequence>
<accession>A0A9W4E5G9</accession>
<feature type="region of interest" description="Disordered" evidence="1">
    <location>
        <begin position="58"/>
        <end position="77"/>
    </location>
</feature>
<name>A0A9W4E5G9_9ACTN</name>
<feature type="compositionally biased region" description="Basic residues" evidence="1">
    <location>
        <begin position="136"/>
        <end position="146"/>
    </location>
</feature>
<feature type="compositionally biased region" description="Low complexity" evidence="1">
    <location>
        <begin position="371"/>
        <end position="387"/>
    </location>
</feature>
<comment type="caution">
    <text evidence="2">The sequence shown here is derived from an EMBL/GenBank/DDBJ whole genome shotgun (WGS) entry which is preliminary data.</text>
</comment>
<feature type="compositionally biased region" description="Basic residues" evidence="1">
    <location>
        <begin position="231"/>
        <end position="241"/>
    </location>
</feature>
<evidence type="ECO:0000313" key="2">
    <source>
        <dbReference type="EMBL" id="CAG7632767.1"/>
    </source>
</evidence>
<dbReference type="EMBL" id="CAJVAX010000012">
    <property type="protein sequence ID" value="CAG7632767.1"/>
    <property type="molecule type" value="Genomic_DNA"/>
</dbReference>
<dbReference type="Proteomes" id="UP001153328">
    <property type="component" value="Unassembled WGS sequence"/>
</dbReference>
<feature type="compositionally biased region" description="Low complexity" evidence="1">
    <location>
        <begin position="264"/>
        <end position="277"/>
    </location>
</feature>
<gene>
    <name evidence="2" type="ORF">SBRY_20907</name>
</gene>
<protein>
    <submittedName>
        <fullName evidence="2">Uncharacterized protein</fullName>
    </submittedName>
</protein>
<feature type="region of interest" description="Disordered" evidence="1">
    <location>
        <begin position="95"/>
        <end position="331"/>
    </location>
</feature>